<gene>
    <name evidence="4" type="ORF">ADEAN_000377300</name>
</gene>
<proteinExistence type="predicted"/>
<dbReference type="Gene3D" id="2.40.50.140">
    <property type="entry name" value="Nucleic acid-binding proteins"/>
    <property type="match status" value="1"/>
</dbReference>
<dbReference type="OrthoDB" id="1162399at2759"/>
<dbReference type="AlphaFoldDB" id="A0A7G2CB50"/>
<dbReference type="GO" id="GO:0005665">
    <property type="term" value="C:RNA polymerase II, core complex"/>
    <property type="evidence" value="ECO:0007669"/>
    <property type="project" value="TreeGrafter"/>
</dbReference>
<dbReference type="GO" id="GO:0031369">
    <property type="term" value="F:translation initiation factor binding"/>
    <property type="evidence" value="ECO:0007669"/>
    <property type="project" value="TreeGrafter"/>
</dbReference>
<dbReference type="GO" id="GO:0006367">
    <property type="term" value="P:transcription initiation at RNA polymerase II promoter"/>
    <property type="evidence" value="ECO:0007669"/>
    <property type="project" value="TreeGrafter"/>
</dbReference>
<evidence type="ECO:0000256" key="3">
    <source>
        <dbReference type="ARBA" id="ARBA00023163"/>
    </source>
</evidence>
<keyword evidence="3" id="KW-0804">Transcription</keyword>
<dbReference type="SUPFAM" id="SSF50249">
    <property type="entry name" value="Nucleic acid-binding proteins"/>
    <property type="match status" value="1"/>
</dbReference>
<reference evidence="4 5" key="1">
    <citation type="submission" date="2020-08" db="EMBL/GenBank/DDBJ databases">
        <authorList>
            <person name="Newling K."/>
            <person name="Davey J."/>
            <person name="Forrester S."/>
        </authorList>
    </citation>
    <scope>NUCLEOTIDE SEQUENCE [LARGE SCALE GENOMIC DNA]</scope>
    <source>
        <strain evidence="5">Crithidia deanei Carvalho (ATCC PRA-265)</strain>
    </source>
</reference>
<dbReference type="InterPro" id="IPR045113">
    <property type="entry name" value="Rpb7-like"/>
</dbReference>
<dbReference type="SUPFAM" id="SSF88798">
    <property type="entry name" value="N-terminal, heterodimerisation domain of RBP7 (RpoE)"/>
    <property type="match status" value="1"/>
</dbReference>
<dbReference type="PANTHER" id="PTHR12709">
    <property type="entry name" value="DNA-DIRECTED RNA POLYMERASE II, III"/>
    <property type="match status" value="1"/>
</dbReference>
<dbReference type="Gene3D" id="3.30.1490.120">
    <property type="entry name" value="RNA polymerase Rpb7-like, N-terminal domain"/>
    <property type="match status" value="1"/>
</dbReference>
<evidence type="ECO:0000256" key="1">
    <source>
        <dbReference type="ARBA" id="ARBA00004123"/>
    </source>
</evidence>
<keyword evidence="2" id="KW-0240">DNA-directed RNA polymerase</keyword>
<evidence type="ECO:0000313" key="5">
    <source>
        <dbReference type="Proteomes" id="UP000515908"/>
    </source>
</evidence>
<dbReference type="PANTHER" id="PTHR12709:SF4">
    <property type="entry name" value="DNA-DIRECTED RNA POLYMERASE II SUBUNIT RPB7"/>
    <property type="match status" value="1"/>
</dbReference>
<name>A0A7G2CB50_9TRYP</name>
<keyword evidence="5" id="KW-1185">Reference proteome</keyword>
<dbReference type="GO" id="GO:0045948">
    <property type="term" value="P:positive regulation of translational initiation"/>
    <property type="evidence" value="ECO:0007669"/>
    <property type="project" value="TreeGrafter"/>
</dbReference>
<dbReference type="InterPro" id="IPR012340">
    <property type="entry name" value="NA-bd_OB-fold"/>
</dbReference>
<sequence>MLYKLVLQKMITVEPRFLGCALNRALKQLLRSAVEGTRLPPGDTVAEVISESKSLHKSSAIIVAVLDILDAENIQGRVLDNGSVSFLLTYEAMVLKLHRGEVIDVKVISVDPEGWHGSVFGVSKLFVSHARMSESLQNPEWEFDSEGRWYNTKDEKSIQPEDIVRVRVIAETPQTEDTMAIGSMMEEYLGPLNTKGRALY</sequence>
<dbReference type="GO" id="GO:0000932">
    <property type="term" value="C:P-body"/>
    <property type="evidence" value="ECO:0007669"/>
    <property type="project" value="TreeGrafter"/>
</dbReference>
<evidence type="ECO:0000313" key="4">
    <source>
        <dbReference type="EMBL" id="CAD2216311.1"/>
    </source>
</evidence>
<comment type="subcellular location">
    <subcellularLocation>
        <location evidence="1">Nucleus</location>
    </subcellularLocation>
</comment>
<dbReference type="InterPro" id="IPR036898">
    <property type="entry name" value="RNA_pol_Rpb7-like_N_sf"/>
</dbReference>
<dbReference type="GO" id="GO:0003727">
    <property type="term" value="F:single-stranded RNA binding"/>
    <property type="evidence" value="ECO:0007669"/>
    <property type="project" value="TreeGrafter"/>
</dbReference>
<dbReference type="Proteomes" id="UP000515908">
    <property type="component" value="Chromosome 06"/>
</dbReference>
<dbReference type="VEuPathDB" id="TriTrypDB:ADEAN_000377300"/>
<dbReference type="GO" id="GO:0060213">
    <property type="term" value="P:positive regulation of nuclear-transcribed mRNA poly(A) tail shortening"/>
    <property type="evidence" value="ECO:0007669"/>
    <property type="project" value="TreeGrafter"/>
</dbReference>
<dbReference type="GO" id="GO:0003697">
    <property type="term" value="F:single-stranded DNA binding"/>
    <property type="evidence" value="ECO:0007669"/>
    <property type="project" value="TreeGrafter"/>
</dbReference>
<protein>
    <submittedName>
        <fullName evidence="4">SHS2 domain found in N terminus of Rpb7p/Rpc25p/MJ0397, putative</fullName>
    </submittedName>
</protein>
<accession>A0A7G2CB50</accession>
<dbReference type="EMBL" id="LR877150">
    <property type="protein sequence ID" value="CAD2216311.1"/>
    <property type="molecule type" value="Genomic_DNA"/>
</dbReference>
<organism evidence="4 5">
    <name type="scientific">Angomonas deanei</name>
    <dbReference type="NCBI Taxonomy" id="59799"/>
    <lineage>
        <taxon>Eukaryota</taxon>
        <taxon>Discoba</taxon>
        <taxon>Euglenozoa</taxon>
        <taxon>Kinetoplastea</taxon>
        <taxon>Metakinetoplastina</taxon>
        <taxon>Trypanosomatida</taxon>
        <taxon>Trypanosomatidae</taxon>
        <taxon>Strigomonadinae</taxon>
        <taxon>Angomonas</taxon>
    </lineage>
</organism>
<evidence type="ECO:0000256" key="2">
    <source>
        <dbReference type="ARBA" id="ARBA00022478"/>
    </source>
</evidence>